<dbReference type="InterPro" id="IPR036135">
    <property type="entry name" value="MoeA_linker/N_sf"/>
</dbReference>
<evidence type="ECO:0000256" key="2">
    <source>
        <dbReference type="ARBA" id="ARBA00023150"/>
    </source>
</evidence>
<protein>
    <recommendedName>
        <fullName evidence="3">Molybdopterin biosynthesis protein CNX1</fullName>
    </recommendedName>
    <alternativeName>
        <fullName evidence="3">Molybdenum cofactor biosynthesis enzyme CNX1</fullName>
    </alternativeName>
    <domain>
        <recommendedName>
            <fullName evidence="3">Molybdopterin molybdenumtransferase</fullName>
            <shortName evidence="3">MPT Mo-transferase</shortName>
            <ecNumber evidence="3">2.10.1.1</ecNumber>
        </recommendedName>
        <alternativeName>
            <fullName evidence="3">Domain E</fullName>
        </alternativeName>
    </domain>
    <domain>
        <recommendedName>
            <fullName evidence="3">Molybdopterin adenylyltransferase</fullName>
            <shortName evidence="3">MPT adenylyltransferase</shortName>
            <ecNumber evidence="3">2.7.7.75</ecNumber>
        </recommendedName>
        <alternativeName>
            <fullName evidence="3">Domain G</fullName>
        </alternativeName>
    </domain>
</protein>
<comment type="catalytic activity">
    <reaction evidence="3">
        <text>adenylyl-molybdopterin + molybdate = Mo-molybdopterin + AMP + H(+)</text>
        <dbReference type="Rhea" id="RHEA:35047"/>
        <dbReference type="ChEBI" id="CHEBI:15378"/>
        <dbReference type="ChEBI" id="CHEBI:36264"/>
        <dbReference type="ChEBI" id="CHEBI:62727"/>
        <dbReference type="ChEBI" id="CHEBI:71302"/>
        <dbReference type="ChEBI" id="CHEBI:456215"/>
    </reaction>
</comment>
<dbReference type="GO" id="GO:0061599">
    <property type="term" value="F:molybdopterin molybdotransferase activity"/>
    <property type="evidence" value="ECO:0007669"/>
    <property type="project" value="UniProtKB-UniRule"/>
</dbReference>
<comment type="caution">
    <text evidence="5">The sequence shown here is derived from an EMBL/GenBank/DDBJ whole genome shotgun (WGS) entry which is preliminary data.</text>
</comment>
<dbReference type="EMBL" id="JAPFFL010000019">
    <property type="protein sequence ID" value="KAJ6671712.1"/>
    <property type="molecule type" value="Genomic_DNA"/>
</dbReference>
<dbReference type="AlphaFoldDB" id="A0A9Q0NKW8"/>
<dbReference type="GO" id="GO:0046872">
    <property type="term" value="F:metal ion binding"/>
    <property type="evidence" value="ECO:0007669"/>
    <property type="project" value="UniProtKB-UniRule"/>
</dbReference>
<proteinExistence type="inferred from homology"/>
<evidence type="ECO:0000313" key="6">
    <source>
        <dbReference type="Proteomes" id="UP001151529"/>
    </source>
</evidence>
<evidence type="ECO:0000256" key="3">
    <source>
        <dbReference type="RuleBase" id="RU365090"/>
    </source>
</evidence>
<sequence length="120" mass="12513">MISAEEALQTILKVAQRLPPVSVPLHDALGKVLAEDIRAPDPLPPYPASVKDGYAVIASDGPGEYPVITESRAGNDGLGVTLTPGTVAYVTTGGPIPDGADAVVQALIFVLWDVILRKML</sequence>
<evidence type="ECO:0000313" key="5">
    <source>
        <dbReference type="EMBL" id="KAJ6671712.1"/>
    </source>
</evidence>
<comment type="similarity">
    <text evidence="3">Belongs to the MoeA family.</text>
</comment>
<dbReference type="EC" id="2.10.1.1" evidence="3"/>
<comment type="catalytic activity">
    <reaction evidence="3">
        <text>molybdopterin + ATP + H(+) = adenylyl-molybdopterin + diphosphate</text>
        <dbReference type="Rhea" id="RHEA:31331"/>
        <dbReference type="ChEBI" id="CHEBI:15378"/>
        <dbReference type="ChEBI" id="CHEBI:30616"/>
        <dbReference type="ChEBI" id="CHEBI:33019"/>
        <dbReference type="ChEBI" id="CHEBI:58698"/>
        <dbReference type="ChEBI" id="CHEBI:62727"/>
    </reaction>
</comment>
<dbReference type="GO" id="GO:0005829">
    <property type="term" value="C:cytosol"/>
    <property type="evidence" value="ECO:0007669"/>
    <property type="project" value="TreeGrafter"/>
</dbReference>
<comment type="cofactor">
    <cofactor evidence="3">
        <name>Mg(2+)</name>
        <dbReference type="ChEBI" id="CHEBI:18420"/>
    </cofactor>
</comment>
<keyword evidence="3" id="KW-0808">Transferase</keyword>
<name>A0A9Q0NKW8_SALVM</name>
<dbReference type="PANTHER" id="PTHR10192">
    <property type="entry name" value="MOLYBDOPTERIN BIOSYNTHESIS PROTEIN"/>
    <property type="match status" value="1"/>
</dbReference>
<feature type="domain" description="MoeA N-terminal and linker" evidence="4">
    <location>
        <begin position="2"/>
        <end position="105"/>
    </location>
</feature>
<dbReference type="Proteomes" id="UP001151529">
    <property type="component" value="Chromosome 9"/>
</dbReference>
<dbReference type="InterPro" id="IPR005110">
    <property type="entry name" value="MoeA_linker/N"/>
</dbReference>
<dbReference type="GO" id="GO:0005524">
    <property type="term" value="F:ATP binding"/>
    <property type="evidence" value="ECO:0007669"/>
    <property type="project" value="UniProtKB-UniRule"/>
</dbReference>
<gene>
    <name evidence="5" type="ORF">OIU85_015455</name>
</gene>
<evidence type="ECO:0000259" key="4">
    <source>
        <dbReference type="Pfam" id="PF03453"/>
    </source>
</evidence>
<keyword evidence="3" id="KW-0500">Molybdenum</keyword>
<comment type="function">
    <text evidence="3">Catalyzes two steps in the biosynthesis of the molybdenum cofactor. In the first step, molybdopterin is adenylated. Subsequently, molybdate is inserted into adenylated molybdopterin and AMP is released.</text>
</comment>
<dbReference type="SUPFAM" id="SSF63882">
    <property type="entry name" value="MoeA N-terminal region -like"/>
    <property type="match status" value="1"/>
</dbReference>
<organism evidence="5 6">
    <name type="scientific">Salix viminalis</name>
    <name type="common">Common osier</name>
    <name type="synonym">Basket willow</name>
    <dbReference type="NCBI Taxonomy" id="40686"/>
    <lineage>
        <taxon>Eukaryota</taxon>
        <taxon>Viridiplantae</taxon>
        <taxon>Streptophyta</taxon>
        <taxon>Embryophyta</taxon>
        <taxon>Tracheophyta</taxon>
        <taxon>Spermatophyta</taxon>
        <taxon>Magnoliopsida</taxon>
        <taxon>eudicotyledons</taxon>
        <taxon>Gunneridae</taxon>
        <taxon>Pentapetalae</taxon>
        <taxon>rosids</taxon>
        <taxon>fabids</taxon>
        <taxon>Malpighiales</taxon>
        <taxon>Salicaceae</taxon>
        <taxon>Saliceae</taxon>
        <taxon>Salix</taxon>
    </lineage>
</organism>
<reference evidence="5" key="1">
    <citation type="submission" date="2022-11" db="EMBL/GenBank/DDBJ databases">
        <authorList>
            <person name="Hyden B.L."/>
            <person name="Feng K."/>
            <person name="Yates T."/>
            <person name="Jawdy S."/>
            <person name="Smart L.B."/>
            <person name="Muchero W."/>
        </authorList>
    </citation>
    <scope>NUCLEOTIDE SEQUENCE</scope>
    <source>
        <tissue evidence="5">Shoot tip</tissue>
    </source>
</reference>
<dbReference type="GO" id="GO:0006777">
    <property type="term" value="P:Mo-molybdopterin cofactor biosynthetic process"/>
    <property type="evidence" value="ECO:0007669"/>
    <property type="project" value="UniProtKB-UniRule"/>
</dbReference>
<dbReference type="GO" id="GO:0061598">
    <property type="term" value="F:molybdopterin adenylyltransferase activity"/>
    <property type="evidence" value="ECO:0007669"/>
    <property type="project" value="UniProtKB-UniRule"/>
</dbReference>
<dbReference type="PANTHER" id="PTHR10192:SF5">
    <property type="entry name" value="GEPHYRIN"/>
    <property type="match status" value="1"/>
</dbReference>
<comment type="pathway">
    <text evidence="1 3">Cofactor biosynthesis; molybdopterin biosynthesis.</text>
</comment>
<evidence type="ECO:0000256" key="1">
    <source>
        <dbReference type="ARBA" id="ARBA00005046"/>
    </source>
</evidence>
<dbReference type="InterPro" id="IPR038987">
    <property type="entry name" value="MoeA-like"/>
</dbReference>
<keyword evidence="3" id="KW-0460">Magnesium</keyword>
<dbReference type="Pfam" id="PF03453">
    <property type="entry name" value="MoeA_N"/>
    <property type="match status" value="1"/>
</dbReference>
<dbReference type="FunFam" id="2.170.190.11:FF:000001">
    <property type="entry name" value="Molybdopterin molybdenumtransferase"/>
    <property type="match status" value="1"/>
</dbReference>
<reference evidence="5" key="2">
    <citation type="journal article" date="2023" name="Int. J. Mol. Sci.">
        <title>De Novo Assembly and Annotation of 11 Diverse Shrub Willow (Salix) Genomes Reveals Novel Gene Organization in Sex-Linked Regions.</title>
        <authorList>
            <person name="Hyden B."/>
            <person name="Feng K."/>
            <person name="Yates T.B."/>
            <person name="Jawdy S."/>
            <person name="Cereghino C."/>
            <person name="Smart L.B."/>
            <person name="Muchero W."/>
        </authorList>
    </citation>
    <scope>NUCLEOTIDE SEQUENCE [LARGE SCALE GENOMIC DNA]</scope>
    <source>
        <tissue evidence="5">Shoot tip</tissue>
    </source>
</reference>
<dbReference type="Gene3D" id="2.170.190.11">
    <property type="entry name" value="Molybdopterin biosynthesis moea protein, domain 3"/>
    <property type="match status" value="1"/>
</dbReference>
<accession>A0A9Q0NKW8</accession>
<keyword evidence="3" id="KW-0479">Metal-binding</keyword>
<keyword evidence="2 3" id="KW-0501">Molybdenum cofactor biosynthesis</keyword>
<dbReference type="OrthoDB" id="4349954at2759"/>
<keyword evidence="6" id="KW-1185">Reference proteome</keyword>
<dbReference type="EC" id="2.7.7.75" evidence="3"/>